<dbReference type="InterPro" id="IPR013088">
    <property type="entry name" value="Znf_NHR/GATA"/>
</dbReference>
<comment type="similarity">
    <text evidence="1">Belongs to the nuclear hormone receptor family.</text>
</comment>
<dbReference type="SMART" id="SM00399">
    <property type="entry name" value="ZnF_C4"/>
    <property type="match status" value="1"/>
</dbReference>
<dbReference type="Pfam" id="PF00105">
    <property type="entry name" value="zf-C4"/>
    <property type="match status" value="1"/>
</dbReference>
<dbReference type="SUPFAM" id="SSF48508">
    <property type="entry name" value="Nuclear receptor ligand-binding domain"/>
    <property type="match status" value="1"/>
</dbReference>
<dbReference type="PROSITE" id="PS00031">
    <property type="entry name" value="NUCLEAR_REC_DBD_1"/>
    <property type="match status" value="1"/>
</dbReference>
<gene>
    <name evidence="13" type="ORF">CAUJ_LOCUS10076</name>
</gene>
<keyword evidence="2" id="KW-0479">Metal-binding</keyword>
<keyword evidence="5" id="KW-0805">Transcription regulation</keyword>
<name>A0A8S1HG63_9PELO</name>
<keyword evidence="8" id="KW-0675">Receptor</keyword>
<feature type="compositionally biased region" description="Polar residues" evidence="10">
    <location>
        <begin position="166"/>
        <end position="177"/>
    </location>
</feature>
<evidence type="ECO:0000256" key="9">
    <source>
        <dbReference type="ARBA" id="ARBA00023242"/>
    </source>
</evidence>
<dbReference type="GO" id="GO:0000122">
    <property type="term" value="P:negative regulation of transcription by RNA polymerase II"/>
    <property type="evidence" value="ECO:0007669"/>
    <property type="project" value="TreeGrafter"/>
</dbReference>
<dbReference type="Gene3D" id="1.10.565.10">
    <property type="entry name" value="Retinoid X Receptor"/>
    <property type="match status" value="1"/>
</dbReference>
<dbReference type="EMBL" id="CAJGYM010000042">
    <property type="protein sequence ID" value="CAD6194157.1"/>
    <property type="molecule type" value="Genomic_DNA"/>
</dbReference>
<evidence type="ECO:0000259" key="12">
    <source>
        <dbReference type="PROSITE" id="PS51843"/>
    </source>
</evidence>
<proteinExistence type="inferred from homology"/>
<feature type="domain" description="Nuclear receptor" evidence="11">
    <location>
        <begin position="22"/>
        <end position="97"/>
    </location>
</feature>
<keyword evidence="4" id="KW-0862">Zinc</keyword>
<dbReference type="InterPro" id="IPR001723">
    <property type="entry name" value="Nuclear_hrmn_rcpt"/>
</dbReference>
<evidence type="ECO:0000256" key="8">
    <source>
        <dbReference type="ARBA" id="ARBA00023170"/>
    </source>
</evidence>
<protein>
    <submittedName>
        <fullName evidence="13">Uncharacterized protein</fullName>
    </submittedName>
</protein>
<dbReference type="GO" id="GO:0004879">
    <property type="term" value="F:nuclear receptor activity"/>
    <property type="evidence" value="ECO:0007669"/>
    <property type="project" value="TreeGrafter"/>
</dbReference>
<feature type="region of interest" description="Disordered" evidence="10">
    <location>
        <begin position="164"/>
        <end position="188"/>
    </location>
</feature>
<dbReference type="GO" id="GO:0045944">
    <property type="term" value="P:positive regulation of transcription by RNA polymerase II"/>
    <property type="evidence" value="ECO:0007669"/>
    <property type="project" value="TreeGrafter"/>
</dbReference>
<keyword evidence="3" id="KW-0863">Zinc-finger</keyword>
<reference evidence="13" key="1">
    <citation type="submission" date="2020-10" db="EMBL/GenBank/DDBJ databases">
        <authorList>
            <person name="Kikuchi T."/>
        </authorList>
    </citation>
    <scope>NUCLEOTIDE SEQUENCE</scope>
    <source>
        <strain evidence="13">NKZ352</strain>
    </source>
</reference>
<dbReference type="InterPro" id="IPR001628">
    <property type="entry name" value="Znf_hrmn_rcpt"/>
</dbReference>
<dbReference type="GO" id="GO:0000978">
    <property type="term" value="F:RNA polymerase II cis-regulatory region sequence-specific DNA binding"/>
    <property type="evidence" value="ECO:0007669"/>
    <property type="project" value="TreeGrafter"/>
</dbReference>
<evidence type="ECO:0000256" key="1">
    <source>
        <dbReference type="ARBA" id="ARBA00005993"/>
    </source>
</evidence>
<dbReference type="OrthoDB" id="6355676at2759"/>
<keyword evidence="9" id="KW-0539">Nucleus</keyword>
<dbReference type="PROSITE" id="PS51030">
    <property type="entry name" value="NUCLEAR_REC_DBD_2"/>
    <property type="match status" value="1"/>
</dbReference>
<dbReference type="AlphaFoldDB" id="A0A8S1HG63"/>
<evidence type="ECO:0000256" key="3">
    <source>
        <dbReference type="ARBA" id="ARBA00022771"/>
    </source>
</evidence>
<evidence type="ECO:0000256" key="4">
    <source>
        <dbReference type="ARBA" id="ARBA00022833"/>
    </source>
</evidence>
<dbReference type="InterPro" id="IPR050234">
    <property type="entry name" value="Nuclear_hormone_rcpt_NR1"/>
</dbReference>
<evidence type="ECO:0000256" key="2">
    <source>
        <dbReference type="ARBA" id="ARBA00022723"/>
    </source>
</evidence>
<organism evidence="13 14">
    <name type="scientific">Caenorhabditis auriculariae</name>
    <dbReference type="NCBI Taxonomy" id="2777116"/>
    <lineage>
        <taxon>Eukaryota</taxon>
        <taxon>Metazoa</taxon>
        <taxon>Ecdysozoa</taxon>
        <taxon>Nematoda</taxon>
        <taxon>Chromadorea</taxon>
        <taxon>Rhabditida</taxon>
        <taxon>Rhabditina</taxon>
        <taxon>Rhabditomorpha</taxon>
        <taxon>Rhabditoidea</taxon>
        <taxon>Rhabditidae</taxon>
        <taxon>Peloderinae</taxon>
        <taxon>Caenorhabditis</taxon>
    </lineage>
</organism>
<evidence type="ECO:0000256" key="5">
    <source>
        <dbReference type="ARBA" id="ARBA00023015"/>
    </source>
</evidence>
<keyword evidence="14" id="KW-1185">Reference proteome</keyword>
<dbReference type="PANTHER" id="PTHR24082">
    <property type="entry name" value="NUCLEAR HORMONE RECEPTOR"/>
    <property type="match status" value="1"/>
</dbReference>
<evidence type="ECO:0000256" key="10">
    <source>
        <dbReference type="SAM" id="MobiDB-lite"/>
    </source>
</evidence>
<dbReference type="InterPro" id="IPR000536">
    <property type="entry name" value="Nucl_hrmn_rcpt_lig-bd"/>
</dbReference>
<dbReference type="PRINTS" id="PR00047">
    <property type="entry name" value="STROIDFINGER"/>
</dbReference>
<evidence type="ECO:0000313" key="13">
    <source>
        <dbReference type="EMBL" id="CAD6194157.1"/>
    </source>
</evidence>
<sequence length="519" mass="58800">MSSQTPDLNSRRACDPPKEFEGRICVICADRASGYNFGILTCESCKAFFRRNALRVESIKCPFSNSCEITASSRRFCQACRLSKCFRVGMNNQWLTDAKNSQKLKRKKIKPHKVETTDEEEDKVSVSKAYLEELQKKAKKRPSSCSCTCTCGFYERGTKLSEDGNDQTVRKTSTSRGVVSPPFGTPSPLNVEEHLTTAPIGFSAIRAPPPSVPVSIPQFTQLPPAPNVLPRPTAFPAWQQMGQYLHSATAFNLPGPSMAPVSRWDVFHDLSLPFSSDYHLSLSMTNPEISKYSNLTEEELLILDELYITSEPLKDPIGNQYNQNEISGVLKISGEALQRILVMAGRLQAFRDLEIHDRMQLVKSGFGELLAVRGLMAFDRESKTWRHSSEMEVKIDVLKIDGPELQLFMEQYFKLVDATEDIRTNYTIMLLLTAIVIFRPELPNLKEQHKVCRAQNIYYGILLKVLQVEFPREEAMRKYNRLLALVVELHTVNKAMVRVFCGFDHAVLDPLLRELCDKI</sequence>
<evidence type="ECO:0000256" key="6">
    <source>
        <dbReference type="ARBA" id="ARBA00023125"/>
    </source>
</evidence>
<dbReference type="SMART" id="SM00430">
    <property type="entry name" value="HOLI"/>
    <property type="match status" value="1"/>
</dbReference>
<dbReference type="GO" id="GO:0030154">
    <property type="term" value="P:cell differentiation"/>
    <property type="evidence" value="ECO:0007669"/>
    <property type="project" value="TreeGrafter"/>
</dbReference>
<evidence type="ECO:0000313" key="14">
    <source>
        <dbReference type="Proteomes" id="UP000835052"/>
    </source>
</evidence>
<comment type="caution">
    <text evidence="13">The sequence shown here is derived from an EMBL/GenBank/DDBJ whole genome shotgun (WGS) entry which is preliminary data.</text>
</comment>
<dbReference type="PRINTS" id="PR00398">
    <property type="entry name" value="STRDHORMONER"/>
</dbReference>
<dbReference type="GO" id="GO:0008270">
    <property type="term" value="F:zinc ion binding"/>
    <property type="evidence" value="ECO:0007669"/>
    <property type="project" value="UniProtKB-KW"/>
</dbReference>
<keyword evidence="7" id="KW-0804">Transcription</keyword>
<dbReference type="InterPro" id="IPR035500">
    <property type="entry name" value="NHR-like_dom_sf"/>
</dbReference>
<accession>A0A8S1HG63</accession>
<dbReference type="Proteomes" id="UP000835052">
    <property type="component" value="Unassembled WGS sequence"/>
</dbReference>
<dbReference type="PROSITE" id="PS51843">
    <property type="entry name" value="NR_LBD"/>
    <property type="match status" value="1"/>
</dbReference>
<dbReference type="Gene3D" id="3.30.50.10">
    <property type="entry name" value="Erythroid Transcription Factor GATA-1, subunit A"/>
    <property type="match status" value="1"/>
</dbReference>
<keyword evidence="6" id="KW-0238">DNA-binding</keyword>
<dbReference type="SUPFAM" id="SSF57716">
    <property type="entry name" value="Glucocorticoid receptor-like (DNA-binding domain)"/>
    <property type="match status" value="1"/>
</dbReference>
<evidence type="ECO:0000259" key="11">
    <source>
        <dbReference type="PROSITE" id="PS51030"/>
    </source>
</evidence>
<evidence type="ECO:0000256" key="7">
    <source>
        <dbReference type="ARBA" id="ARBA00023163"/>
    </source>
</evidence>
<dbReference type="PANTHER" id="PTHR24082:SF283">
    <property type="entry name" value="NUCLEAR HORMONE RECEPTOR HR96"/>
    <property type="match status" value="1"/>
</dbReference>
<feature type="domain" description="NR LBD" evidence="12">
    <location>
        <begin position="287"/>
        <end position="519"/>
    </location>
</feature>